<evidence type="ECO:0000313" key="7">
    <source>
        <dbReference type="EMBL" id="KAG6578780.1"/>
    </source>
</evidence>
<keyword evidence="2" id="KW-0378">Hydrolase</keyword>
<accession>A0AAV6MCF9</accession>
<feature type="compositionally biased region" description="Basic and acidic residues" evidence="5">
    <location>
        <begin position="104"/>
        <end position="120"/>
    </location>
</feature>
<gene>
    <name evidence="7" type="primary">ddx42</name>
    <name evidence="7" type="ORF">SDJN03_23228</name>
</gene>
<feature type="compositionally biased region" description="Basic and acidic residues" evidence="5">
    <location>
        <begin position="66"/>
        <end position="97"/>
    </location>
</feature>
<keyword evidence="8" id="KW-1185">Reference proteome</keyword>
<dbReference type="InterPro" id="IPR011545">
    <property type="entry name" value="DEAD/DEAH_box_helicase_dom"/>
</dbReference>
<protein>
    <submittedName>
        <fullName evidence="7">ATP-dependent RNA helicase DDX42</fullName>
    </submittedName>
</protein>
<evidence type="ECO:0000313" key="8">
    <source>
        <dbReference type="Proteomes" id="UP000685013"/>
    </source>
</evidence>
<dbReference type="GO" id="GO:0016787">
    <property type="term" value="F:hydrolase activity"/>
    <property type="evidence" value="ECO:0007669"/>
    <property type="project" value="UniProtKB-KW"/>
</dbReference>
<keyword evidence="1" id="KW-0547">Nucleotide-binding</keyword>
<feature type="region of interest" description="Disordered" evidence="5">
    <location>
        <begin position="1"/>
        <end position="142"/>
    </location>
</feature>
<feature type="compositionally biased region" description="Low complexity" evidence="5">
    <location>
        <begin position="27"/>
        <end position="39"/>
    </location>
</feature>
<organism evidence="7 8">
    <name type="scientific">Cucurbita argyrosperma subsp. sororia</name>
    <dbReference type="NCBI Taxonomy" id="37648"/>
    <lineage>
        <taxon>Eukaryota</taxon>
        <taxon>Viridiplantae</taxon>
        <taxon>Streptophyta</taxon>
        <taxon>Embryophyta</taxon>
        <taxon>Tracheophyta</taxon>
        <taxon>Spermatophyta</taxon>
        <taxon>Magnoliopsida</taxon>
        <taxon>eudicotyledons</taxon>
        <taxon>Gunneridae</taxon>
        <taxon>Pentapetalae</taxon>
        <taxon>rosids</taxon>
        <taxon>fabids</taxon>
        <taxon>Cucurbitales</taxon>
        <taxon>Cucurbitaceae</taxon>
        <taxon>Cucurbiteae</taxon>
        <taxon>Cucurbita</taxon>
    </lineage>
</organism>
<feature type="non-terminal residue" evidence="7">
    <location>
        <position position="1"/>
    </location>
</feature>
<name>A0AAV6MCF9_9ROSI</name>
<proteinExistence type="predicted"/>
<dbReference type="Pfam" id="PF00270">
    <property type="entry name" value="DEAD"/>
    <property type="match status" value="1"/>
</dbReference>
<dbReference type="AlphaFoldDB" id="A0AAV6MCF9"/>
<evidence type="ECO:0000256" key="1">
    <source>
        <dbReference type="ARBA" id="ARBA00022741"/>
    </source>
</evidence>
<dbReference type="GO" id="GO:0004386">
    <property type="term" value="F:helicase activity"/>
    <property type="evidence" value="ECO:0007669"/>
    <property type="project" value="UniProtKB-KW"/>
</dbReference>
<dbReference type="GO" id="GO:0005524">
    <property type="term" value="F:ATP binding"/>
    <property type="evidence" value="ECO:0007669"/>
    <property type="project" value="UniProtKB-KW"/>
</dbReference>
<reference evidence="7 8" key="1">
    <citation type="journal article" date="2021" name="Hortic Res">
        <title>The domestication of Cucurbita argyrosperma as revealed by the genome of its wild relative.</title>
        <authorList>
            <person name="Barrera-Redondo J."/>
            <person name="Sanchez-de la Vega G."/>
            <person name="Aguirre-Liguori J.A."/>
            <person name="Castellanos-Morales G."/>
            <person name="Gutierrez-Guerrero Y.T."/>
            <person name="Aguirre-Dugua X."/>
            <person name="Aguirre-Planter E."/>
            <person name="Tenaillon M.I."/>
            <person name="Lira-Saade R."/>
            <person name="Eguiarte L.E."/>
        </authorList>
    </citation>
    <scope>NUCLEOTIDE SEQUENCE [LARGE SCALE GENOMIC DNA]</scope>
    <source>
        <strain evidence="7">JBR-2021</strain>
    </source>
</reference>
<dbReference type="PANTHER" id="PTHR47960">
    <property type="entry name" value="DEAD-BOX ATP-DEPENDENT RNA HELICASE 50"/>
    <property type="match status" value="1"/>
</dbReference>
<dbReference type="GO" id="GO:0003676">
    <property type="term" value="F:nucleic acid binding"/>
    <property type="evidence" value="ECO:0007669"/>
    <property type="project" value="InterPro"/>
</dbReference>
<dbReference type="Proteomes" id="UP000685013">
    <property type="component" value="Chromosome 15"/>
</dbReference>
<keyword evidence="4" id="KW-0067">ATP-binding</keyword>
<evidence type="ECO:0000256" key="2">
    <source>
        <dbReference type="ARBA" id="ARBA00022801"/>
    </source>
</evidence>
<evidence type="ECO:0000256" key="4">
    <source>
        <dbReference type="ARBA" id="ARBA00022840"/>
    </source>
</evidence>
<sequence>MAKGDDALARKRNKASRKKLRSKNGDSSSVSARVAAIIAAKKRRKSGKRRNCQGMCFSLPTLDDPYNDRNGNKDLDKKETKVRPSKGSKREFPKDKSSSAPNRTRGDACREKVRSSKEGSGDATSGHIAKRSKTCPERTKVNANVEGGVQDFQEEGFDSSISPSKFLILCLNAIEKALYHDSFKGINKPLSADAWGIEFWKCYSSGKDILDTSGLSSTDEKIAWVVSSAADSIARKEKEGLSFSSPYLLFLVPTQEKATQVRSMCKPLKALGVHTVSIHSGASLDHQIQGYLSFHSLKSCEPEFLVSTPERLLELVAMQAIDIAGVSLLVVDGLDSFSKGGYLEMIQSIRKSISSNLHTIVFSDSFSCAYVPVVQDLLSGPIQRLSLNASVASRSACIIQSINFCTSEEEKLSKVIQALDRANGRQLCPQPLKMLFILGKECNVQELAAALKSKGHDIVAGALRGVPEIKNNSEVDNRSRPVLAKIDMEQINTIDLGNYDSIFILYAFPSIDKYVQILTGMARHTVNGVLHTFITKEEASFAGSLVEILEECGQAVPETVRNLSLTQATSQS</sequence>
<evidence type="ECO:0000256" key="3">
    <source>
        <dbReference type="ARBA" id="ARBA00022806"/>
    </source>
</evidence>
<evidence type="ECO:0000256" key="5">
    <source>
        <dbReference type="SAM" id="MobiDB-lite"/>
    </source>
</evidence>
<feature type="compositionally biased region" description="Basic residues" evidence="5">
    <location>
        <begin position="10"/>
        <end position="22"/>
    </location>
</feature>
<feature type="compositionally biased region" description="Basic residues" evidence="5">
    <location>
        <begin position="40"/>
        <end position="51"/>
    </location>
</feature>
<evidence type="ECO:0000259" key="6">
    <source>
        <dbReference type="Pfam" id="PF00270"/>
    </source>
</evidence>
<keyword evidence="3 7" id="KW-0347">Helicase</keyword>
<comment type="caution">
    <text evidence="7">The sequence shown here is derived from an EMBL/GenBank/DDBJ whole genome shotgun (WGS) entry which is preliminary data.</text>
</comment>
<dbReference type="EMBL" id="JAGKQH010000015">
    <property type="protein sequence ID" value="KAG6578780.1"/>
    <property type="molecule type" value="Genomic_DNA"/>
</dbReference>
<feature type="domain" description="DEAD/DEAH-box helicase" evidence="6">
    <location>
        <begin position="243"/>
        <end position="363"/>
    </location>
</feature>